<reference evidence="1" key="1">
    <citation type="submission" date="2021-11" db="EMBL/GenBank/DDBJ databases">
        <title>Vibrio ZSDE26 sp. nov. and Vibrio ZSDZ34 sp. nov., isolated from coastal seawater in Qingdao.</title>
        <authorList>
            <person name="Zhang P."/>
        </authorList>
    </citation>
    <scope>NUCLEOTIDE SEQUENCE</scope>
    <source>
        <strain evidence="1">ZSDE26</strain>
    </source>
</reference>
<proteinExistence type="predicted"/>
<gene>
    <name evidence="1" type="ORF">KP803_09730</name>
</gene>
<comment type="caution">
    <text evidence="1">The sequence shown here is derived from an EMBL/GenBank/DDBJ whole genome shotgun (WGS) entry which is preliminary data.</text>
</comment>
<organism evidence="1 2">
    <name type="scientific">Vibrio amylolyticus</name>
    <dbReference type="NCBI Taxonomy" id="2847292"/>
    <lineage>
        <taxon>Bacteria</taxon>
        <taxon>Pseudomonadati</taxon>
        <taxon>Pseudomonadota</taxon>
        <taxon>Gammaproteobacteria</taxon>
        <taxon>Vibrionales</taxon>
        <taxon>Vibrionaceae</taxon>
        <taxon>Vibrio</taxon>
    </lineage>
</organism>
<dbReference type="RefSeq" id="WP_248008631.1">
    <property type="nucleotide sequence ID" value="NZ_JAJHVV010000005.1"/>
</dbReference>
<dbReference type="AlphaFoldDB" id="A0A9X1XK07"/>
<evidence type="ECO:0000313" key="2">
    <source>
        <dbReference type="Proteomes" id="UP001139559"/>
    </source>
</evidence>
<sequence>MYKKTTLLDEKESYQQAESPACFSRFGTITEIYKANGAVKVDFEGNVLGQPIMARLGRSFTLSELTMAVDNQLNCRVEFIGADLTLPVITDIFFSILDESEELTIRANKLVLETKSELVLRSGETETRYSGRDGRVTTKGRFITTQADKANKIQGGTVSIN</sequence>
<dbReference type="Proteomes" id="UP001139559">
    <property type="component" value="Unassembled WGS sequence"/>
</dbReference>
<name>A0A9X1XK07_9VIBR</name>
<accession>A0A9X1XK07</accession>
<keyword evidence="2" id="KW-1185">Reference proteome</keyword>
<evidence type="ECO:0000313" key="1">
    <source>
        <dbReference type="EMBL" id="MCK6263550.1"/>
    </source>
</evidence>
<dbReference type="EMBL" id="JAJHVV010000005">
    <property type="protein sequence ID" value="MCK6263550.1"/>
    <property type="molecule type" value="Genomic_DNA"/>
</dbReference>
<protein>
    <submittedName>
        <fullName evidence="1">Uncharacterized protein</fullName>
    </submittedName>
</protein>